<sequence length="247" mass="28550">MEQQQQQMELIFQDIGDFPMEFVPADTEQFNVRYDFEQREIPLEGFEIEPMVPDPADIELRMKIEESHPRIVVVANPFFYYRQSFDIFSELSHKFPDLVSVAPITTNAPPTKGCVEGEEFFHLTRPEFAAEELLFCEDATAYSYGLSSKVVEDRDPEKYLFVMFADVSSLVALKDKLPADTLFVALTMDEREGDEVLRKWFGDDSEEFIRRSASHHAILEDTETDFMILPISETDSETNVKNFVDLL</sequence>
<evidence type="ECO:0000313" key="1">
    <source>
        <dbReference type="EMBL" id="GKT32367.1"/>
    </source>
</evidence>
<dbReference type="Proteomes" id="UP001057375">
    <property type="component" value="Unassembled WGS sequence"/>
</dbReference>
<gene>
    <name evidence="1" type="ORF">ADUPG1_006542</name>
</gene>
<reference evidence="1" key="1">
    <citation type="submission" date="2022-03" db="EMBL/GenBank/DDBJ databases">
        <title>Draft genome sequence of Aduncisulcus paluster, a free-living microaerophilic Fornicata.</title>
        <authorList>
            <person name="Yuyama I."/>
            <person name="Kume K."/>
            <person name="Tamura T."/>
            <person name="Inagaki Y."/>
            <person name="Hashimoto T."/>
        </authorList>
    </citation>
    <scope>NUCLEOTIDE SEQUENCE</scope>
    <source>
        <strain evidence="1">NY0171</strain>
    </source>
</reference>
<dbReference type="EMBL" id="BQXS01009977">
    <property type="protein sequence ID" value="GKT32367.1"/>
    <property type="molecule type" value="Genomic_DNA"/>
</dbReference>
<comment type="caution">
    <text evidence="1">The sequence shown here is derived from an EMBL/GenBank/DDBJ whole genome shotgun (WGS) entry which is preliminary data.</text>
</comment>
<organism evidence="1 2">
    <name type="scientific">Aduncisulcus paluster</name>
    <dbReference type="NCBI Taxonomy" id="2918883"/>
    <lineage>
        <taxon>Eukaryota</taxon>
        <taxon>Metamonada</taxon>
        <taxon>Carpediemonas-like organisms</taxon>
        <taxon>Aduncisulcus</taxon>
    </lineage>
</organism>
<proteinExistence type="predicted"/>
<dbReference type="InterPro" id="IPR027417">
    <property type="entry name" value="P-loop_NTPase"/>
</dbReference>
<dbReference type="Gene3D" id="3.40.50.300">
    <property type="entry name" value="P-loop containing nucleotide triphosphate hydrolases"/>
    <property type="match status" value="1"/>
</dbReference>
<accession>A0ABQ5KIL8</accession>
<name>A0ABQ5KIL8_9EUKA</name>
<keyword evidence="2" id="KW-1185">Reference proteome</keyword>
<protein>
    <submittedName>
        <fullName evidence="1">Uncharacterized protein</fullName>
    </submittedName>
</protein>
<evidence type="ECO:0000313" key="2">
    <source>
        <dbReference type="Proteomes" id="UP001057375"/>
    </source>
</evidence>